<dbReference type="GO" id="GO:0046872">
    <property type="term" value="F:metal ion binding"/>
    <property type="evidence" value="ECO:0007669"/>
    <property type="project" value="UniProtKB-KW"/>
</dbReference>
<keyword evidence="5" id="KW-0862">Zinc</keyword>
<organism evidence="6 7">
    <name type="scientific">Speluncibacter jeojiensis</name>
    <dbReference type="NCBI Taxonomy" id="2710754"/>
    <lineage>
        <taxon>Bacteria</taxon>
        <taxon>Bacillati</taxon>
        <taxon>Actinomycetota</taxon>
        <taxon>Actinomycetes</taxon>
        <taxon>Mycobacteriales</taxon>
        <taxon>Speluncibacteraceae</taxon>
        <taxon>Speluncibacter</taxon>
    </lineage>
</organism>
<evidence type="ECO:0000256" key="3">
    <source>
        <dbReference type="ARBA" id="ARBA00022723"/>
    </source>
</evidence>
<dbReference type="RefSeq" id="WP_332520013.1">
    <property type="nucleotide sequence ID" value="NZ_JANRHA010000007.1"/>
</dbReference>
<dbReference type="Proteomes" id="UP001152755">
    <property type="component" value="Unassembled WGS sequence"/>
</dbReference>
<comment type="similarity">
    <text evidence="2">Belongs to the metallo-beta-lactamase superfamily.</text>
</comment>
<evidence type="ECO:0000256" key="1">
    <source>
        <dbReference type="ARBA" id="ARBA00001947"/>
    </source>
</evidence>
<keyword evidence="7" id="KW-1185">Reference proteome</keyword>
<dbReference type="AlphaFoldDB" id="A0A9X4LZV0"/>
<evidence type="ECO:0000256" key="4">
    <source>
        <dbReference type="ARBA" id="ARBA00022801"/>
    </source>
</evidence>
<dbReference type="EMBL" id="JANRHA010000007">
    <property type="protein sequence ID" value="MDG3015309.1"/>
    <property type="molecule type" value="Genomic_DNA"/>
</dbReference>
<comment type="caution">
    <text evidence="6">The sequence shown here is derived from an EMBL/GenBank/DDBJ whole genome shotgun (WGS) entry which is preliminary data.</text>
</comment>
<dbReference type="GO" id="GO:0016787">
    <property type="term" value="F:hydrolase activity"/>
    <property type="evidence" value="ECO:0007669"/>
    <property type="project" value="UniProtKB-KW"/>
</dbReference>
<dbReference type="Gene3D" id="3.60.15.10">
    <property type="entry name" value="Ribonuclease Z/Hydroxyacylglutathione hydrolase-like"/>
    <property type="match status" value="1"/>
</dbReference>
<proteinExistence type="inferred from homology"/>
<name>A0A9X4LZV0_9ACTN</name>
<comment type="cofactor">
    <cofactor evidence="1">
        <name>Zn(2+)</name>
        <dbReference type="ChEBI" id="CHEBI:29105"/>
    </cofactor>
</comment>
<dbReference type="PANTHER" id="PTHR42978:SF7">
    <property type="entry name" value="METALLO-HYDROLASE RV2300C-RELATED"/>
    <property type="match status" value="1"/>
</dbReference>
<evidence type="ECO:0000313" key="7">
    <source>
        <dbReference type="Proteomes" id="UP001152755"/>
    </source>
</evidence>
<sequence length="368" mass="41619">MTAAQKNELRPIPEFDGVHEVWPRGDRLTAVREAAVKYRERFLSQGQVKAIKSVDIATAPYPSRFAFQGYSIGVNPFISITNRMMVIQFEGFDGKLKTLVWEPTVAVGSAEAPFYNQIQQLGRRFKVERFFADYINDPDDVLPSLGLRNEDVDYVSFDHLHVQDVRMIMGSTEPIEGESEPRKPLFPNAKLLVHRKELATFESMHPMQTAWYVDKGMAGVPQDRLEIFDGDVELGVGVSLLWTPGHTDGNHSLCVNTPDGVWVQSENGMAPDNWQPEFSKIPGVKAQAQFYRREVVLNSNTLEDPQDQYDSMIKEKTMASRSKRDPRWVQVIPSSECASFKRQWPLRPTFSHGSLDYGVIVAPNRAAG</sequence>
<accession>A0A9X4LZV0</accession>
<evidence type="ECO:0008006" key="8">
    <source>
        <dbReference type="Google" id="ProtNLM"/>
    </source>
</evidence>
<gene>
    <name evidence="6" type="ORF">NVS88_12195</name>
</gene>
<dbReference type="SUPFAM" id="SSF56281">
    <property type="entry name" value="Metallo-hydrolase/oxidoreductase"/>
    <property type="match status" value="1"/>
</dbReference>
<keyword evidence="4" id="KW-0378">Hydrolase</keyword>
<dbReference type="PANTHER" id="PTHR42978">
    <property type="entry name" value="QUORUM-QUENCHING LACTONASE YTNP-RELATED-RELATED"/>
    <property type="match status" value="1"/>
</dbReference>
<dbReference type="InterPro" id="IPR036866">
    <property type="entry name" value="RibonucZ/Hydroxyglut_hydro"/>
</dbReference>
<keyword evidence="3" id="KW-0479">Metal-binding</keyword>
<reference evidence="6" key="1">
    <citation type="submission" date="2022-08" db="EMBL/GenBank/DDBJ databases">
        <title>Genome analysis of Corynebacteriales strain.</title>
        <authorList>
            <person name="Lee S.D."/>
        </authorList>
    </citation>
    <scope>NUCLEOTIDE SEQUENCE</scope>
    <source>
        <strain evidence="6">D3-21</strain>
    </source>
</reference>
<protein>
    <recommendedName>
        <fullName evidence="8">Metallo-beta-lactamase domain-containing protein</fullName>
    </recommendedName>
</protein>
<evidence type="ECO:0000313" key="6">
    <source>
        <dbReference type="EMBL" id="MDG3015309.1"/>
    </source>
</evidence>
<evidence type="ECO:0000256" key="2">
    <source>
        <dbReference type="ARBA" id="ARBA00007749"/>
    </source>
</evidence>
<evidence type="ECO:0000256" key="5">
    <source>
        <dbReference type="ARBA" id="ARBA00022833"/>
    </source>
</evidence>
<dbReference type="InterPro" id="IPR051013">
    <property type="entry name" value="MBL_superfamily_lactonases"/>
</dbReference>